<dbReference type="Pfam" id="PF07859">
    <property type="entry name" value="Abhydrolase_3"/>
    <property type="match status" value="1"/>
</dbReference>
<dbReference type="GO" id="GO:0016787">
    <property type="term" value="F:hydrolase activity"/>
    <property type="evidence" value="ECO:0007669"/>
    <property type="project" value="UniProtKB-KW"/>
</dbReference>
<evidence type="ECO:0000313" key="4">
    <source>
        <dbReference type="Proteomes" id="UP001232156"/>
    </source>
</evidence>
<organism evidence="3 4">
    <name type="scientific">Yanghanlia caeni</name>
    <dbReference type="NCBI Taxonomy" id="3064283"/>
    <lineage>
        <taxon>Bacteria</taxon>
        <taxon>Pseudomonadati</taxon>
        <taxon>Pseudomonadota</taxon>
        <taxon>Betaproteobacteria</taxon>
        <taxon>Burkholderiales</taxon>
        <taxon>Alcaligenaceae</taxon>
        <taxon>Yanghanlia</taxon>
    </lineage>
</organism>
<dbReference type="PANTHER" id="PTHR48081:SF33">
    <property type="entry name" value="KYNURENINE FORMAMIDASE"/>
    <property type="match status" value="1"/>
</dbReference>
<name>A0ABU1D781_9BURK</name>
<comment type="caution">
    <text evidence="3">The sequence shown here is derived from an EMBL/GenBank/DDBJ whole genome shotgun (WGS) entry which is preliminary data.</text>
</comment>
<reference evidence="3 4" key="1">
    <citation type="submission" date="2023-08" db="EMBL/GenBank/DDBJ databases">
        <title>Alcaligenaceae gen. nov., a novel taxon isolated from the sludge of Yixing Pesticide Factory.</title>
        <authorList>
            <person name="Ruan L."/>
        </authorList>
    </citation>
    <scope>NUCLEOTIDE SEQUENCE [LARGE SCALE GENOMIC DNA]</scope>
    <source>
        <strain evidence="3 4">LG-2</strain>
    </source>
</reference>
<dbReference type="RefSeq" id="WP_347287152.1">
    <property type="nucleotide sequence ID" value="NZ_JAUZQE010000021.1"/>
</dbReference>
<keyword evidence="4" id="KW-1185">Reference proteome</keyword>
<dbReference type="Gene3D" id="3.40.50.1820">
    <property type="entry name" value="alpha/beta hydrolase"/>
    <property type="match status" value="1"/>
</dbReference>
<protein>
    <submittedName>
        <fullName evidence="3">Alpha/beta hydrolase</fullName>
    </submittedName>
</protein>
<dbReference type="SUPFAM" id="SSF53474">
    <property type="entry name" value="alpha/beta-Hydrolases"/>
    <property type="match status" value="1"/>
</dbReference>
<dbReference type="InterPro" id="IPR013094">
    <property type="entry name" value="AB_hydrolase_3"/>
</dbReference>
<keyword evidence="1 3" id="KW-0378">Hydrolase</keyword>
<dbReference type="EMBL" id="JAUZQE010000021">
    <property type="protein sequence ID" value="MDR4126265.1"/>
    <property type="molecule type" value="Genomic_DNA"/>
</dbReference>
<evidence type="ECO:0000256" key="1">
    <source>
        <dbReference type="ARBA" id="ARBA00022801"/>
    </source>
</evidence>
<dbReference type="InterPro" id="IPR029058">
    <property type="entry name" value="AB_hydrolase_fold"/>
</dbReference>
<evidence type="ECO:0000259" key="2">
    <source>
        <dbReference type="Pfam" id="PF07859"/>
    </source>
</evidence>
<accession>A0ABU1D781</accession>
<feature type="domain" description="Alpha/beta hydrolase fold-3" evidence="2">
    <location>
        <begin position="76"/>
        <end position="190"/>
    </location>
</feature>
<sequence length="288" mass="32414">MASDTLYRNFSTQQQIDDAYDPARNVPDLAAVRRHYATRSAHARETLHNVPGVQYGPTLQEHVDVFPSAVPGSPVLIYFHGGYWRANSASDFHCVALGPAALGMSVFVVNYALCPWVTLDEITRQARASIAWAWRHASDHNGDRNRLLVAGHSAGAHLAAMCLQTDWRHHYGLDDDCICAALLISGVYDIAPLRYSYLQPLIQLDEGIIRRNSPMFGVRKSRSEVLLTWGDRESDEFARQSREFHARWIEAGNRGECLVQEGHDHFTAIYGLEDPQSALCRWLQRVMA</sequence>
<proteinExistence type="predicted"/>
<dbReference type="PANTHER" id="PTHR48081">
    <property type="entry name" value="AB HYDROLASE SUPERFAMILY PROTEIN C4A8.06C"/>
    <property type="match status" value="1"/>
</dbReference>
<evidence type="ECO:0000313" key="3">
    <source>
        <dbReference type="EMBL" id="MDR4126265.1"/>
    </source>
</evidence>
<dbReference type="InterPro" id="IPR050300">
    <property type="entry name" value="GDXG_lipolytic_enzyme"/>
</dbReference>
<dbReference type="Proteomes" id="UP001232156">
    <property type="component" value="Unassembled WGS sequence"/>
</dbReference>
<gene>
    <name evidence="3" type="ORF">Q8947_09755</name>
</gene>